<feature type="transmembrane region" description="Helical" evidence="1">
    <location>
        <begin position="168"/>
        <end position="192"/>
    </location>
</feature>
<protein>
    <submittedName>
        <fullName evidence="2">Uncharacterized protein</fullName>
    </submittedName>
</protein>
<evidence type="ECO:0000313" key="3">
    <source>
        <dbReference type="Proteomes" id="UP000509302"/>
    </source>
</evidence>
<dbReference type="Proteomes" id="UP000509302">
    <property type="component" value="Chromosome"/>
</dbReference>
<keyword evidence="3" id="KW-1185">Reference proteome</keyword>
<accession>A0A7H9AS91</accession>
<proteinExistence type="predicted"/>
<gene>
    <name evidence="2" type="ORF">HYG79_12150</name>
</gene>
<feature type="transmembrane region" description="Helical" evidence="1">
    <location>
        <begin position="138"/>
        <end position="156"/>
    </location>
</feature>
<dbReference type="Gene3D" id="3.40.960.10">
    <property type="entry name" value="VSR Endonuclease"/>
    <property type="match status" value="1"/>
</dbReference>
<reference evidence="2 3" key="1">
    <citation type="journal article" date="2006" name="Int. J. Syst. Evol. Microbiol.">
        <title>Costertonia aggregata gen. nov., sp. nov., a mesophilic marine bacterium of the family Flavobacteriaceae, isolated from a mature biofilm.</title>
        <authorList>
            <person name="Kwon K.K."/>
            <person name="Lee Y.K."/>
            <person name="Lee H.K."/>
        </authorList>
    </citation>
    <scope>NUCLEOTIDE SEQUENCE [LARGE SCALE GENOMIC DNA]</scope>
    <source>
        <strain evidence="2 3">KCCM 42265</strain>
    </source>
</reference>
<evidence type="ECO:0000313" key="2">
    <source>
        <dbReference type="EMBL" id="QLG46065.1"/>
    </source>
</evidence>
<dbReference type="KEGG" id="cagg:HYG79_12150"/>
<evidence type="ECO:0000256" key="1">
    <source>
        <dbReference type="SAM" id="Phobius"/>
    </source>
</evidence>
<keyword evidence="1" id="KW-0472">Membrane</keyword>
<name>A0A7H9AS91_9FLAO</name>
<keyword evidence="1" id="KW-0812">Transmembrane</keyword>
<dbReference type="RefSeq" id="WP_179242351.1">
    <property type="nucleotide sequence ID" value="NZ_CP058595.1"/>
</dbReference>
<dbReference type="AlphaFoldDB" id="A0A7H9AS91"/>
<dbReference type="EMBL" id="CP058595">
    <property type="protein sequence ID" value="QLG46065.1"/>
    <property type="molecule type" value="Genomic_DNA"/>
</dbReference>
<keyword evidence="1" id="KW-1133">Transmembrane helix</keyword>
<sequence>MDSKKYKSYKPTREEDYIKFYFDNSHIRYQEQFVLKNLRYDSKKHRRVDFYLQNVDVYVEYYGLYNSTKEKRFEYDEKTKVYFRNGLPTIIIYPHELGILDYAFHTKMIQLFNVEKFRNRRNKYYKYLFFRYFHKGEWITLFATVFWAYLSFVFGWELVQIDEGLNAIFFLISFVLTIYNLVTFSTDLIYFIKHKGVLE</sequence>
<organism evidence="2 3">
    <name type="scientific">Costertonia aggregata</name>
    <dbReference type="NCBI Taxonomy" id="343403"/>
    <lineage>
        <taxon>Bacteria</taxon>
        <taxon>Pseudomonadati</taxon>
        <taxon>Bacteroidota</taxon>
        <taxon>Flavobacteriia</taxon>
        <taxon>Flavobacteriales</taxon>
        <taxon>Flavobacteriaceae</taxon>
        <taxon>Costertonia</taxon>
    </lineage>
</organism>